<organism evidence="1 2">
    <name type="scientific">Nephila pilipes</name>
    <name type="common">Giant wood spider</name>
    <name type="synonym">Nephila maculata</name>
    <dbReference type="NCBI Taxonomy" id="299642"/>
    <lineage>
        <taxon>Eukaryota</taxon>
        <taxon>Metazoa</taxon>
        <taxon>Ecdysozoa</taxon>
        <taxon>Arthropoda</taxon>
        <taxon>Chelicerata</taxon>
        <taxon>Arachnida</taxon>
        <taxon>Araneae</taxon>
        <taxon>Araneomorphae</taxon>
        <taxon>Entelegynae</taxon>
        <taxon>Araneoidea</taxon>
        <taxon>Nephilidae</taxon>
        <taxon>Nephila</taxon>
    </lineage>
</organism>
<protein>
    <submittedName>
        <fullName evidence="1">Uncharacterized protein</fullName>
    </submittedName>
</protein>
<dbReference type="Proteomes" id="UP000887013">
    <property type="component" value="Unassembled WGS sequence"/>
</dbReference>
<gene>
    <name evidence="1" type="primary">AVEN_82262_1</name>
    <name evidence="1" type="ORF">NPIL_317551</name>
</gene>
<proteinExistence type="predicted"/>
<evidence type="ECO:0000313" key="2">
    <source>
        <dbReference type="Proteomes" id="UP000887013"/>
    </source>
</evidence>
<sequence>MYIFFAPKLTDSVVRKMASDLKLEIFSYQLFETFWYTKGYLSETLGISSKYAHEYQLDPQLADIYEYFHYKAVIVKRFFYHYIFDKEISQNFSQFECSPFCISDYLSRTCGRDGLFRDLSVFERLLTSCAFMVNLCFFCDEFFGYTEIIIKAHLCWTIYFDEFKEEFYNQGGWSQLNIVSFSYAQLFELLNMGRKTEYEATANRQTFIVDCMKSVSNYENLVNCFRTKGKTITKSWVNFNLQNSNKSDDASNASEDSSKYQMLRDPKVMEQFLLQFRRLCDPTSSEMLKYLSYKRGYTCKESNRTISRSYLKLNSLNLKDTTADISSDPAIIQREIEHDLKENVDQTEEIIAIDLSLNKKNVYQTDGKIPIDLSKNNETTSSTIEKYAPQNASFFKHHFSSGEFSANKTHSATDSKLDQEAKREIDLERKSPCVKHLLRMILVLGNTGGIANVRLSLPGSNKHQRRKKSKKK</sequence>
<dbReference type="EMBL" id="BMAW01093967">
    <property type="protein sequence ID" value="GFS63020.1"/>
    <property type="molecule type" value="Genomic_DNA"/>
</dbReference>
<name>A0A8X6IWE8_NEPPI</name>
<dbReference type="OrthoDB" id="6429903at2759"/>
<dbReference type="AlphaFoldDB" id="A0A8X6IWE8"/>
<comment type="caution">
    <text evidence="1">The sequence shown here is derived from an EMBL/GenBank/DDBJ whole genome shotgun (WGS) entry which is preliminary data.</text>
</comment>
<reference evidence="1" key="1">
    <citation type="submission" date="2020-08" db="EMBL/GenBank/DDBJ databases">
        <title>Multicomponent nature underlies the extraordinary mechanical properties of spider dragline silk.</title>
        <authorList>
            <person name="Kono N."/>
            <person name="Nakamura H."/>
            <person name="Mori M."/>
            <person name="Yoshida Y."/>
            <person name="Ohtoshi R."/>
            <person name="Malay A.D."/>
            <person name="Moran D.A.P."/>
            <person name="Tomita M."/>
            <person name="Numata K."/>
            <person name="Arakawa K."/>
        </authorList>
    </citation>
    <scope>NUCLEOTIDE SEQUENCE</scope>
</reference>
<accession>A0A8X6IWE8</accession>
<keyword evidence="2" id="KW-1185">Reference proteome</keyword>
<evidence type="ECO:0000313" key="1">
    <source>
        <dbReference type="EMBL" id="GFS63020.1"/>
    </source>
</evidence>